<evidence type="ECO:0000256" key="1">
    <source>
        <dbReference type="ARBA" id="ARBA00011900"/>
    </source>
</evidence>
<feature type="domain" description="MmeI-like target recognition" evidence="8">
    <location>
        <begin position="630"/>
        <end position="844"/>
    </location>
</feature>
<dbReference type="Gene3D" id="3.40.50.150">
    <property type="entry name" value="Vaccinia Virus protein VP39"/>
    <property type="match status" value="1"/>
</dbReference>
<proteinExistence type="predicted"/>
<feature type="domain" description="MmeI-like helicase spacer" evidence="7">
    <location>
        <begin position="179"/>
        <end position="258"/>
    </location>
</feature>
<protein>
    <recommendedName>
        <fullName evidence="1">site-specific DNA-methyltransferase (adenine-specific)</fullName>
        <ecNumber evidence="1">2.1.1.72</ecNumber>
    </recommendedName>
</protein>
<feature type="region of interest" description="Disordered" evidence="5">
    <location>
        <begin position="638"/>
        <end position="663"/>
    </location>
</feature>
<dbReference type="Pfam" id="PF20466">
    <property type="entry name" value="MmeI_TRD"/>
    <property type="match status" value="1"/>
</dbReference>
<reference evidence="11 12" key="1">
    <citation type="submission" date="2018-05" db="EMBL/GenBank/DDBJ databases">
        <title>Comparative genomic sequence analysis between strain HN4 and CCM 8460T (Falsochrobactrum ovis) will provide more evidence to prove that HN4 is a new species of Falsochrobactrum.</title>
        <authorList>
            <person name="Lyu W."/>
            <person name="Sun L."/>
            <person name="Yao L."/>
        </authorList>
    </citation>
    <scope>NUCLEOTIDE SEQUENCE [LARGE SCALE GENOMIC DNA]</scope>
    <source>
        <strain evidence="11 12">HN4</strain>
    </source>
</reference>
<dbReference type="InterPro" id="IPR046817">
    <property type="entry name" value="MmeI_N"/>
</dbReference>
<organism evidence="11 12">
    <name type="scientific">Falsochrobactrum shanghaiense</name>
    <dbReference type="NCBI Taxonomy" id="2201899"/>
    <lineage>
        <taxon>Bacteria</taxon>
        <taxon>Pseudomonadati</taxon>
        <taxon>Pseudomonadota</taxon>
        <taxon>Alphaproteobacteria</taxon>
        <taxon>Hyphomicrobiales</taxon>
        <taxon>Brucellaceae</taxon>
        <taxon>Falsochrobactrum</taxon>
    </lineage>
</organism>
<comment type="catalytic activity">
    <reaction evidence="4">
        <text>a 2'-deoxyadenosine in DNA + S-adenosyl-L-methionine = an N(6)-methyl-2'-deoxyadenosine in DNA + S-adenosyl-L-homocysteine + H(+)</text>
        <dbReference type="Rhea" id="RHEA:15197"/>
        <dbReference type="Rhea" id="RHEA-COMP:12418"/>
        <dbReference type="Rhea" id="RHEA-COMP:12419"/>
        <dbReference type="ChEBI" id="CHEBI:15378"/>
        <dbReference type="ChEBI" id="CHEBI:57856"/>
        <dbReference type="ChEBI" id="CHEBI:59789"/>
        <dbReference type="ChEBI" id="CHEBI:90615"/>
        <dbReference type="ChEBI" id="CHEBI:90616"/>
        <dbReference type="EC" id="2.1.1.72"/>
    </reaction>
</comment>
<dbReference type="GO" id="GO:0009007">
    <property type="term" value="F:site-specific DNA-methyltransferase (adenine-specific) activity"/>
    <property type="evidence" value="ECO:0007669"/>
    <property type="project" value="UniProtKB-EC"/>
</dbReference>
<evidence type="ECO:0000256" key="2">
    <source>
        <dbReference type="ARBA" id="ARBA00022603"/>
    </source>
</evidence>
<dbReference type="PANTHER" id="PTHR33841:SF1">
    <property type="entry name" value="DNA METHYLTRANSFERASE A"/>
    <property type="match status" value="1"/>
</dbReference>
<dbReference type="AlphaFoldDB" id="A0A316J4V5"/>
<feature type="domain" description="MmeI-like N-terminal" evidence="6">
    <location>
        <begin position="11"/>
        <end position="173"/>
    </location>
</feature>
<sequence length="942" mass="108818">MRLSWNEIRSRAAAFAREWEREGYEKGQTQLFYRDFFEVFGVPVRRVAAFEEPVKNLGDKRGFIDLFWKGMLLVEQKSTGRDLRKAKTQALDYFPGLKNGDLPRYILLSDFQTFELYDLEDGDELKFPLADLHKHVQKLGFITGFQKKTFKDQDPVNIKASELMGALHDALEDSGYGGHDLERFLVRIVFCLFADDTGIFEPRGTFEEFIEGRTREDGSDLGGWLAALFQTLDTPDDKRAKTLDEDLQQFPYVNGDLFRENLRLPSFNAEMRDRLLEACRFDWSEISPAIFGSLFQSVMDRTERREQGAHYTNETNILKVIQPLFLDALRDEFERLKARRDNRRRAELERFRERLGQMKFFDPACGCGNFLIIAYRELRLLEIEVVRELIDYQRDAHGQFMGMLDVSDLSRINVDQFYGIEIGEFPARIAETAMWMMDHMMNNRLSLEFGPYYVRIPLRKSPHIVVGNALDMDWADVLPPAECTFLFGNPPFRGHQYRTAEQQADMWRLWGRQGQVNRLDYVTCWFKKAVEYSAVNKAIEIALVSTNSITQGEQCGILWPHLFGLGVSIHFAHRTFQWNSEARGKAAVHCVIIGMTWGEPKDRTIFEYDHVRGDPHASKVSRINGYLIDGPQYSVPARSKPPSGRLRMHKGSQPTDGARLRRPEGGYITHSNLILDEANRTELLARDPNAEKWLRPYVGGDELISGQWRWCLWLKDADPAELRRSAAVQERLDRVRSGRLKSPTLSVQEYAKYPTLFTQDRQPSEPYLAVPEVSSETREYIPMAVLQPDVIASNKLQIIVGAPLLYFGILTSAIHMGWMRTVAGRLESRYSYAPAVYNSFPWPEMTPAKAQQIEALAQAVLDARARFPNLTLEDLYDPDSMPPVLRRAHESLDRVVDRLYRRSGFRFERERVEHLFQLFEKDAAPLDATLAQHPQRRRQAAE</sequence>
<evidence type="ECO:0000313" key="12">
    <source>
        <dbReference type="Proteomes" id="UP000245865"/>
    </source>
</evidence>
<evidence type="ECO:0000259" key="10">
    <source>
        <dbReference type="Pfam" id="PF20473"/>
    </source>
</evidence>
<evidence type="ECO:0000259" key="7">
    <source>
        <dbReference type="Pfam" id="PF20465"/>
    </source>
</evidence>
<accession>A0A316J4V5</accession>
<dbReference type="SUPFAM" id="SSF53335">
    <property type="entry name" value="S-adenosyl-L-methionine-dependent methyltransferases"/>
    <property type="match status" value="1"/>
</dbReference>
<dbReference type="InterPro" id="IPR046816">
    <property type="entry name" value="MmeI_Mtase"/>
</dbReference>
<feature type="domain" description="MmeI-like C-terminal" evidence="9">
    <location>
        <begin position="846"/>
        <end position="921"/>
    </location>
</feature>
<dbReference type="Pfam" id="PF20465">
    <property type="entry name" value="MmeI_hel"/>
    <property type="match status" value="1"/>
</dbReference>
<keyword evidence="2 11" id="KW-0489">Methyltransferase</keyword>
<dbReference type="Pfam" id="PF20467">
    <property type="entry name" value="MmeI_C"/>
    <property type="match status" value="1"/>
</dbReference>
<dbReference type="Pfam" id="PF20464">
    <property type="entry name" value="MmeI_N"/>
    <property type="match status" value="1"/>
</dbReference>
<keyword evidence="12" id="KW-1185">Reference proteome</keyword>
<evidence type="ECO:0000313" key="11">
    <source>
        <dbReference type="EMBL" id="PWL16198.1"/>
    </source>
</evidence>
<evidence type="ECO:0000256" key="4">
    <source>
        <dbReference type="ARBA" id="ARBA00047942"/>
    </source>
</evidence>
<dbReference type="GO" id="GO:0032259">
    <property type="term" value="P:methylation"/>
    <property type="evidence" value="ECO:0007669"/>
    <property type="project" value="UniProtKB-KW"/>
</dbReference>
<name>A0A316J4V5_9HYPH</name>
<dbReference type="RefSeq" id="WP_109708168.1">
    <property type="nucleotide sequence ID" value="NZ_QGDB01000024.1"/>
</dbReference>
<dbReference type="InterPro" id="IPR046819">
    <property type="entry name" value="MmeI_hel"/>
</dbReference>
<evidence type="ECO:0000259" key="9">
    <source>
        <dbReference type="Pfam" id="PF20467"/>
    </source>
</evidence>
<dbReference type="Proteomes" id="UP000245865">
    <property type="component" value="Unassembled WGS sequence"/>
</dbReference>
<dbReference type="InterPro" id="IPR050953">
    <property type="entry name" value="N4_N6_ade-DNA_methylase"/>
</dbReference>
<dbReference type="OrthoDB" id="9806213at2"/>
<evidence type="ECO:0000259" key="6">
    <source>
        <dbReference type="Pfam" id="PF20464"/>
    </source>
</evidence>
<dbReference type="InterPro" id="IPR046820">
    <property type="entry name" value="MmeI_TRD"/>
</dbReference>
<dbReference type="EMBL" id="QGDB01000024">
    <property type="protein sequence ID" value="PWL16198.1"/>
    <property type="molecule type" value="Genomic_DNA"/>
</dbReference>
<evidence type="ECO:0000256" key="3">
    <source>
        <dbReference type="ARBA" id="ARBA00022679"/>
    </source>
</evidence>
<dbReference type="PANTHER" id="PTHR33841">
    <property type="entry name" value="DNA METHYLTRANSFERASE YEEA-RELATED"/>
    <property type="match status" value="1"/>
</dbReference>
<dbReference type="EC" id="2.1.1.72" evidence="1"/>
<gene>
    <name evidence="11" type="ORF">DKP76_18795</name>
</gene>
<comment type="caution">
    <text evidence="11">The sequence shown here is derived from an EMBL/GenBank/DDBJ whole genome shotgun (WGS) entry which is preliminary data.</text>
</comment>
<dbReference type="Pfam" id="PF20473">
    <property type="entry name" value="MmeI_Mtase"/>
    <property type="match status" value="1"/>
</dbReference>
<keyword evidence="3 11" id="KW-0808">Transferase</keyword>
<evidence type="ECO:0000256" key="5">
    <source>
        <dbReference type="SAM" id="MobiDB-lite"/>
    </source>
</evidence>
<dbReference type="InterPro" id="IPR046818">
    <property type="entry name" value="MmeI_C"/>
</dbReference>
<feature type="domain" description="MmeI-like DNA-methyltransferase" evidence="10">
    <location>
        <begin position="343"/>
        <end position="606"/>
    </location>
</feature>
<dbReference type="InterPro" id="IPR029063">
    <property type="entry name" value="SAM-dependent_MTases_sf"/>
</dbReference>
<evidence type="ECO:0000259" key="8">
    <source>
        <dbReference type="Pfam" id="PF20466"/>
    </source>
</evidence>